<reference evidence="3" key="1">
    <citation type="submission" date="2022-06" db="EMBL/GenBank/DDBJ databases">
        <title>Gracilimonas sp. CAU 1638 isolated from sea sediment.</title>
        <authorList>
            <person name="Kim W."/>
        </authorList>
    </citation>
    <scope>NUCLEOTIDE SEQUENCE</scope>
    <source>
        <strain evidence="3">CAU 1638</strain>
    </source>
</reference>
<dbReference type="GO" id="GO:0005524">
    <property type="term" value="F:ATP binding"/>
    <property type="evidence" value="ECO:0007669"/>
    <property type="project" value="UniProtKB-KW"/>
</dbReference>
<comment type="caution">
    <text evidence="3">The sequence shown here is derived from an EMBL/GenBank/DDBJ whole genome shotgun (WGS) entry which is preliminary data.</text>
</comment>
<dbReference type="GO" id="GO:0004674">
    <property type="term" value="F:protein serine/threonine kinase activity"/>
    <property type="evidence" value="ECO:0007669"/>
    <property type="project" value="UniProtKB-KW"/>
</dbReference>
<dbReference type="Gene3D" id="3.30.565.10">
    <property type="entry name" value="Histidine kinase-like ATPase, C-terminal domain"/>
    <property type="match status" value="1"/>
</dbReference>
<dbReference type="AlphaFoldDB" id="A0A9X2L3I6"/>
<evidence type="ECO:0000259" key="2">
    <source>
        <dbReference type="Pfam" id="PF13581"/>
    </source>
</evidence>
<keyword evidence="3" id="KW-0547">Nucleotide-binding</keyword>
<dbReference type="Pfam" id="PF13581">
    <property type="entry name" value="HATPase_c_2"/>
    <property type="match status" value="1"/>
</dbReference>
<evidence type="ECO:0000313" key="3">
    <source>
        <dbReference type="EMBL" id="MCP9291607.1"/>
    </source>
</evidence>
<keyword evidence="1" id="KW-0808">Transferase</keyword>
<keyword evidence="1" id="KW-0418">Kinase</keyword>
<name>A0A9X2L3I6_9BACT</name>
<accession>A0A9X2L3I6</accession>
<dbReference type="EMBL" id="JANDBC010000001">
    <property type="protein sequence ID" value="MCP9291607.1"/>
    <property type="molecule type" value="Genomic_DNA"/>
</dbReference>
<proteinExistence type="predicted"/>
<evidence type="ECO:0000313" key="4">
    <source>
        <dbReference type="Proteomes" id="UP001139125"/>
    </source>
</evidence>
<dbReference type="CDD" id="cd16936">
    <property type="entry name" value="HATPase_RsbW-like"/>
    <property type="match status" value="1"/>
</dbReference>
<dbReference type="PANTHER" id="PTHR35526:SF6">
    <property type="entry name" value="SLR1861 PROTEIN"/>
    <property type="match status" value="1"/>
</dbReference>
<sequence length="140" mass="15850">MAGNNNIQTLSVEASTEHLAKVRDFVAAHAENIGLSQKDISEIRLAVDEAYTNIIKHAYKNSPTEKVNIEIGSNANQLWISLMDEGNSFDPSTYSEPDLMQRIKEKKRGGMGVYLIRKLMDQVQYNRKGHTNEIRMVKNL</sequence>
<dbReference type="Proteomes" id="UP001139125">
    <property type="component" value="Unassembled WGS sequence"/>
</dbReference>
<gene>
    <name evidence="3" type="ORF">NM125_08435</name>
</gene>
<feature type="domain" description="Histidine kinase/HSP90-like ATPase" evidence="2">
    <location>
        <begin position="13"/>
        <end position="138"/>
    </location>
</feature>
<keyword evidence="3" id="KW-0067">ATP-binding</keyword>
<keyword evidence="1" id="KW-0723">Serine/threonine-protein kinase</keyword>
<protein>
    <submittedName>
        <fullName evidence="3">ATP-binding protein</fullName>
    </submittedName>
</protein>
<dbReference type="SUPFAM" id="SSF55874">
    <property type="entry name" value="ATPase domain of HSP90 chaperone/DNA topoisomerase II/histidine kinase"/>
    <property type="match status" value="1"/>
</dbReference>
<dbReference type="RefSeq" id="WP_255134470.1">
    <property type="nucleotide sequence ID" value="NZ_CP175953.1"/>
</dbReference>
<dbReference type="InterPro" id="IPR050267">
    <property type="entry name" value="Anti-sigma-factor_SerPK"/>
</dbReference>
<keyword evidence="4" id="KW-1185">Reference proteome</keyword>
<organism evidence="3 4">
    <name type="scientific">Gracilimonas sediminicola</name>
    <dbReference type="NCBI Taxonomy" id="2952158"/>
    <lineage>
        <taxon>Bacteria</taxon>
        <taxon>Pseudomonadati</taxon>
        <taxon>Balneolota</taxon>
        <taxon>Balneolia</taxon>
        <taxon>Balneolales</taxon>
        <taxon>Balneolaceae</taxon>
        <taxon>Gracilimonas</taxon>
    </lineage>
</organism>
<dbReference type="InterPro" id="IPR036890">
    <property type="entry name" value="HATPase_C_sf"/>
</dbReference>
<evidence type="ECO:0000256" key="1">
    <source>
        <dbReference type="ARBA" id="ARBA00022527"/>
    </source>
</evidence>
<dbReference type="PANTHER" id="PTHR35526">
    <property type="entry name" value="ANTI-SIGMA-F FACTOR RSBW-RELATED"/>
    <property type="match status" value="1"/>
</dbReference>
<dbReference type="InterPro" id="IPR003594">
    <property type="entry name" value="HATPase_dom"/>
</dbReference>